<dbReference type="EMBL" id="LJDB01000056">
    <property type="protein sequence ID" value="ONI40084.1"/>
    <property type="molecule type" value="Genomic_DNA"/>
</dbReference>
<keyword evidence="2" id="KW-1185">Reference proteome</keyword>
<organism evidence="1 2">
    <name type="scientific">Candidatus Epulonipiscium fishelsonii</name>
    <dbReference type="NCBI Taxonomy" id="77094"/>
    <lineage>
        <taxon>Bacteria</taxon>
        <taxon>Bacillati</taxon>
        <taxon>Bacillota</taxon>
        <taxon>Clostridia</taxon>
        <taxon>Lachnospirales</taxon>
        <taxon>Lachnospiraceae</taxon>
        <taxon>Candidatus Epulonipiscium</taxon>
    </lineage>
</organism>
<protein>
    <submittedName>
        <fullName evidence="1">Uncharacterized protein</fullName>
    </submittedName>
</protein>
<proteinExistence type="predicted"/>
<accession>A0ACC8XC52</accession>
<evidence type="ECO:0000313" key="1">
    <source>
        <dbReference type="EMBL" id="ONI40084.1"/>
    </source>
</evidence>
<reference evidence="1" key="1">
    <citation type="submission" date="2016-08" db="EMBL/GenBank/DDBJ databases">
        <authorList>
            <person name="Ngugi D.K."/>
            <person name="Miyake S."/>
            <person name="Stingl U."/>
        </authorList>
    </citation>
    <scope>NUCLEOTIDE SEQUENCE</scope>
    <source>
        <strain evidence="1">SCG-B11WGA-EpuloA1</strain>
    </source>
</reference>
<sequence length="275" mass="30234">MKWDQDYVKDASSRNRIIAGFNVFGYEDAGAIIRAAEKANVPVLLMINRDARRDLKLEHWGALLISMANASSVPVGVHLDHSSNAETVRRAINAGFTSVMFDGSKLPFEENVKISMELTKEAHNKGVYLETELGAVPYSDMGQGNANIVLTDPKEAAKMCEDVKMDWLAVSVGNIHRLVGKTVPIKFDVLESVEKACSAPLVIHGSSGISREDLLKLKPTRAGKLNMGTAIRKVIGDTLRAEILAKPQEFDRQKLMQKPIEAAQEVAFDTIKFLS</sequence>
<comment type="caution">
    <text evidence="1">The sequence shown here is derived from an EMBL/GenBank/DDBJ whole genome shotgun (WGS) entry which is preliminary data.</text>
</comment>
<name>A0ACC8XC52_9FIRM</name>
<dbReference type="Proteomes" id="UP000188605">
    <property type="component" value="Unassembled WGS sequence"/>
</dbReference>
<gene>
    <name evidence="1" type="ORF">AN396_06445</name>
</gene>
<evidence type="ECO:0000313" key="2">
    <source>
        <dbReference type="Proteomes" id="UP000188605"/>
    </source>
</evidence>